<proteinExistence type="predicted"/>
<name>A0A645DRX7_9ZZZZ</name>
<feature type="compositionally biased region" description="Basic and acidic residues" evidence="1">
    <location>
        <begin position="1"/>
        <end position="16"/>
    </location>
</feature>
<comment type="caution">
    <text evidence="2">The sequence shown here is derived from an EMBL/GenBank/DDBJ whole genome shotgun (WGS) entry which is preliminary data.</text>
</comment>
<accession>A0A645DRX7</accession>
<organism evidence="2">
    <name type="scientific">bioreactor metagenome</name>
    <dbReference type="NCBI Taxonomy" id="1076179"/>
    <lineage>
        <taxon>unclassified sequences</taxon>
        <taxon>metagenomes</taxon>
        <taxon>ecological metagenomes</taxon>
    </lineage>
</organism>
<feature type="region of interest" description="Disordered" evidence="1">
    <location>
        <begin position="1"/>
        <end position="25"/>
    </location>
</feature>
<protein>
    <submittedName>
        <fullName evidence="2">Uncharacterized protein</fullName>
    </submittedName>
</protein>
<evidence type="ECO:0000256" key="1">
    <source>
        <dbReference type="SAM" id="MobiDB-lite"/>
    </source>
</evidence>
<dbReference type="EMBL" id="VSSQ01039075">
    <property type="protein sequence ID" value="MPM92087.1"/>
    <property type="molecule type" value="Genomic_DNA"/>
</dbReference>
<dbReference type="AlphaFoldDB" id="A0A645DRX7"/>
<reference evidence="2" key="1">
    <citation type="submission" date="2019-08" db="EMBL/GenBank/DDBJ databases">
        <authorList>
            <person name="Kucharzyk K."/>
            <person name="Murdoch R.W."/>
            <person name="Higgins S."/>
            <person name="Loffler F."/>
        </authorList>
    </citation>
    <scope>NUCLEOTIDE SEQUENCE</scope>
</reference>
<gene>
    <name evidence="2" type="ORF">SDC9_139221</name>
</gene>
<evidence type="ECO:0000313" key="2">
    <source>
        <dbReference type="EMBL" id="MPM92087.1"/>
    </source>
</evidence>
<sequence>MADRGRLAEGIVDRQDGTAGNTGDGADALAFKQPYGDLGAVQCVCHGGSFGVVGSTGRLQNKTPAGLCRRGLVNSGCFGLPDPRRHARYDAYLDYAYDDRRHCLGSGGAEGSGSVHRGRFR</sequence>